<dbReference type="Proteomes" id="UP001057402">
    <property type="component" value="Chromosome 5"/>
</dbReference>
<name>A0ACB9QY62_9MYRT</name>
<proteinExistence type="predicted"/>
<accession>A0ACB9QY62</accession>
<evidence type="ECO:0000313" key="1">
    <source>
        <dbReference type="EMBL" id="KAI4371132.1"/>
    </source>
</evidence>
<protein>
    <submittedName>
        <fullName evidence="1">Uncharacterized protein</fullName>
    </submittedName>
</protein>
<gene>
    <name evidence="1" type="ORF">MLD38_019398</name>
</gene>
<reference evidence="2" key="1">
    <citation type="journal article" date="2023" name="Front. Plant Sci.">
        <title>Chromosomal-level genome assembly of Melastoma candidum provides insights into trichome evolution.</title>
        <authorList>
            <person name="Zhong Y."/>
            <person name="Wu W."/>
            <person name="Sun C."/>
            <person name="Zou P."/>
            <person name="Liu Y."/>
            <person name="Dai S."/>
            <person name="Zhou R."/>
        </authorList>
    </citation>
    <scope>NUCLEOTIDE SEQUENCE [LARGE SCALE GENOMIC DNA]</scope>
</reference>
<keyword evidence="2" id="KW-1185">Reference proteome</keyword>
<organism evidence="1 2">
    <name type="scientific">Melastoma candidum</name>
    <dbReference type="NCBI Taxonomy" id="119954"/>
    <lineage>
        <taxon>Eukaryota</taxon>
        <taxon>Viridiplantae</taxon>
        <taxon>Streptophyta</taxon>
        <taxon>Embryophyta</taxon>
        <taxon>Tracheophyta</taxon>
        <taxon>Spermatophyta</taxon>
        <taxon>Magnoliopsida</taxon>
        <taxon>eudicotyledons</taxon>
        <taxon>Gunneridae</taxon>
        <taxon>Pentapetalae</taxon>
        <taxon>rosids</taxon>
        <taxon>malvids</taxon>
        <taxon>Myrtales</taxon>
        <taxon>Melastomataceae</taxon>
        <taxon>Melastomatoideae</taxon>
        <taxon>Melastomateae</taxon>
        <taxon>Melastoma</taxon>
    </lineage>
</organism>
<sequence>MEDDQEIVAYMFRRTVPATNLTADDVRWMAGVWRDTIILCRGRFGPGPTLIKAFLDSDAKAVICSTANPPEAQLTSFHGSGDFNALENGKFELGEEEEEIEPPSPGSDWEDSDPEENGNRKGFWDSKEANLSQFVCQLYDALFQEG</sequence>
<comment type="caution">
    <text evidence="1">The sequence shown here is derived from an EMBL/GenBank/DDBJ whole genome shotgun (WGS) entry which is preliminary data.</text>
</comment>
<evidence type="ECO:0000313" key="2">
    <source>
        <dbReference type="Proteomes" id="UP001057402"/>
    </source>
</evidence>
<dbReference type="EMBL" id="CM042884">
    <property type="protein sequence ID" value="KAI4371132.1"/>
    <property type="molecule type" value="Genomic_DNA"/>
</dbReference>